<dbReference type="EMBL" id="JBHSCL010000004">
    <property type="protein sequence ID" value="MFC4220004.1"/>
    <property type="molecule type" value="Genomic_DNA"/>
</dbReference>
<dbReference type="RefSeq" id="WP_379763339.1">
    <property type="nucleotide sequence ID" value="NZ_JBHSCL010000004.1"/>
</dbReference>
<organism evidence="1 2">
    <name type="scientific">Flagellimonas marina</name>
    <dbReference type="NCBI Taxonomy" id="1775168"/>
    <lineage>
        <taxon>Bacteria</taxon>
        <taxon>Pseudomonadati</taxon>
        <taxon>Bacteroidota</taxon>
        <taxon>Flavobacteriia</taxon>
        <taxon>Flavobacteriales</taxon>
        <taxon>Flavobacteriaceae</taxon>
        <taxon>Flagellimonas</taxon>
    </lineage>
</organism>
<sequence>MKKVLVPLIVLLSLACKEKPKAPLTTQQIVDKSIENSGGKLYENHSTSFEFRDRKYVSENDKGKKVLKRIFQVDSVTITDVKTGGEFQRFMNDSLVEVPDSIANRYANSVNSVHYFARLPYGLNDAAVNKQLLGKETIEGKEHYKIKVTFDQNGGGDDYDDVYVYWIDVKDFKPSYLAYSFHVDGGGQRFRKAYNERYVNGIRFVDYDNYKPESEDSNILEIGELFNKGELELLSKIELTNIGVEAD</sequence>
<reference evidence="2" key="1">
    <citation type="journal article" date="2019" name="Int. J. Syst. Evol. Microbiol.">
        <title>The Global Catalogue of Microorganisms (GCM) 10K type strain sequencing project: providing services to taxonomists for standard genome sequencing and annotation.</title>
        <authorList>
            <consortium name="The Broad Institute Genomics Platform"/>
            <consortium name="The Broad Institute Genome Sequencing Center for Infectious Disease"/>
            <person name="Wu L."/>
            <person name="Ma J."/>
        </authorList>
    </citation>
    <scope>NUCLEOTIDE SEQUENCE [LARGE SCALE GENOMIC DNA]</scope>
    <source>
        <strain evidence="2">CGMCC 1.15774</strain>
    </source>
</reference>
<gene>
    <name evidence="1" type="ORF">ACFOWS_07660</name>
</gene>
<keyword evidence="2" id="KW-1185">Reference proteome</keyword>
<accession>A0ABV8PIH2</accession>
<dbReference type="PROSITE" id="PS51257">
    <property type="entry name" value="PROKAR_LIPOPROTEIN"/>
    <property type="match status" value="1"/>
</dbReference>
<evidence type="ECO:0000313" key="1">
    <source>
        <dbReference type="EMBL" id="MFC4220004.1"/>
    </source>
</evidence>
<dbReference type="InterPro" id="IPR045444">
    <property type="entry name" value="DUF6503"/>
</dbReference>
<dbReference type="Pfam" id="PF20113">
    <property type="entry name" value="DUF6503"/>
    <property type="match status" value="1"/>
</dbReference>
<comment type="caution">
    <text evidence="1">The sequence shown here is derived from an EMBL/GenBank/DDBJ whole genome shotgun (WGS) entry which is preliminary data.</text>
</comment>
<protein>
    <submittedName>
        <fullName evidence="1">DUF6503 family protein</fullName>
    </submittedName>
</protein>
<name>A0ABV8PIH2_9FLAO</name>
<proteinExistence type="predicted"/>
<dbReference type="Proteomes" id="UP001595841">
    <property type="component" value="Unassembled WGS sequence"/>
</dbReference>
<evidence type="ECO:0000313" key="2">
    <source>
        <dbReference type="Proteomes" id="UP001595841"/>
    </source>
</evidence>